<dbReference type="GO" id="GO:0016020">
    <property type="term" value="C:membrane"/>
    <property type="evidence" value="ECO:0007669"/>
    <property type="project" value="UniProtKB-SubCell"/>
</dbReference>
<evidence type="ECO:0000256" key="2">
    <source>
        <dbReference type="ARBA" id="ARBA00008208"/>
    </source>
</evidence>
<dbReference type="Proteomes" id="UP000534186">
    <property type="component" value="Unassembled WGS sequence"/>
</dbReference>
<gene>
    <name evidence="13" type="ORF">HDF12_003155</name>
</gene>
<evidence type="ECO:0000256" key="12">
    <source>
        <dbReference type="SAM" id="SignalP"/>
    </source>
</evidence>
<evidence type="ECO:0000313" key="14">
    <source>
        <dbReference type="Proteomes" id="UP000534186"/>
    </source>
</evidence>
<evidence type="ECO:0000256" key="1">
    <source>
        <dbReference type="ARBA" id="ARBA00004141"/>
    </source>
</evidence>
<proteinExistence type="inferred from homology"/>
<sequence>MTMRSKRPASLLALCLLCAGCHHAPSIDIIGSFFPVWMLCLSIAVVLAFVVRHFLVRFKLDSEVGPVALFYPSVVILFTSLLWLIFFR</sequence>
<dbReference type="InterPro" id="IPR031381">
    <property type="entry name" value="YtcA"/>
</dbReference>
<name>A0A7Y9NNT1_9BACT</name>
<dbReference type="Pfam" id="PF17090">
    <property type="entry name" value="Ytca"/>
    <property type="match status" value="1"/>
</dbReference>
<feature type="chain" id="PRO_5031116573" description="Uncharacterized protein YtcA" evidence="12">
    <location>
        <begin position="25"/>
        <end position="88"/>
    </location>
</feature>
<accession>A0A7Y9NNT1</accession>
<evidence type="ECO:0000256" key="5">
    <source>
        <dbReference type="ARBA" id="ARBA00022692"/>
    </source>
</evidence>
<evidence type="ECO:0000256" key="10">
    <source>
        <dbReference type="ARBA" id="ARBA00023288"/>
    </source>
</evidence>
<evidence type="ECO:0000256" key="11">
    <source>
        <dbReference type="SAM" id="Phobius"/>
    </source>
</evidence>
<keyword evidence="9" id="KW-0564">Palmitate</keyword>
<keyword evidence="5 11" id="KW-0812">Transmembrane</keyword>
<feature type="transmembrane region" description="Helical" evidence="11">
    <location>
        <begin position="67"/>
        <end position="86"/>
    </location>
</feature>
<evidence type="ECO:0000256" key="4">
    <source>
        <dbReference type="ARBA" id="ARBA00022475"/>
    </source>
</evidence>
<keyword evidence="10" id="KW-0449">Lipoprotein</keyword>
<keyword evidence="8 11" id="KW-0472">Membrane</keyword>
<feature type="transmembrane region" description="Helical" evidence="11">
    <location>
        <begin position="36"/>
        <end position="55"/>
    </location>
</feature>
<reference evidence="13 14" key="1">
    <citation type="submission" date="2020-07" db="EMBL/GenBank/DDBJ databases">
        <title>Genomic Encyclopedia of Type Strains, Phase IV (KMG-V): Genome sequencing to study the core and pangenomes of soil and plant-associated prokaryotes.</title>
        <authorList>
            <person name="Whitman W."/>
        </authorList>
    </citation>
    <scope>NUCLEOTIDE SEQUENCE [LARGE SCALE GENOMIC DNA]</scope>
    <source>
        <strain evidence="13 14">M8UP30</strain>
    </source>
</reference>
<evidence type="ECO:0000256" key="8">
    <source>
        <dbReference type="ARBA" id="ARBA00023136"/>
    </source>
</evidence>
<evidence type="ECO:0000313" key="13">
    <source>
        <dbReference type="EMBL" id="NYF52756.1"/>
    </source>
</evidence>
<keyword evidence="4" id="KW-1003">Cell membrane</keyword>
<comment type="subcellular location">
    <subcellularLocation>
        <location evidence="1">Membrane</location>
        <topology evidence="1">Multi-pass membrane protein</topology>
    </subcellularLocation>
</comment>
<protein>
    <recommendedName>
        <fullName evidence="3">Uncharacterized protein YtcA</fullName>
    </recommendedName>
</protein>
<comment type="similarity">
    <text evidence="2">Belongs to the YtcA family.</text>
</comment>
<evidence type="ECO:0000256" key="6">
    <source>
        <dbReference type="ARBA" id="ARBA00022729"/>
    </source>
</evidence>
<evidence type="ECO:0000256" key="3">
    <source>
        <dbReference type="ARBA" id="ARBA00021237"/>
    </source>
</evidence>
<evidence type="ECO:0000256" key="7">
    <source>
        <dbReference type="ARBA" id="ARBA00022989"/>
    </source>
</evidence>
<dbReference type="AlphaFoldDB" id="A0A7Y9NNT1"/>
<comment type="caution">
    <text evidence="13">The sequence shown here is derived from an EMBL/GenBank/DDBJ whole genome shotgun (WGS) entry which is preliminary data.</text>
</comment>
<feature type="signal peptide" evidence="12">
    <location>
        <begin position="1"/>
        <end position="24"/>
    </location>
</feature>
<organism evidence="13 14">
    <name type="scientific">Tunturiibacter lichenicola</name>
    <dbReference type="NCBI Taxonomy" id="2051959"/>
    <lineage>
        <taxon>Bacteria</taxon>
        <taxon>Pseudomonadati</taxon>
        <taxon>Acidobacteriota</taxon>
        <taxon>Terriglobia</taxon>
        <taxon>Terriglobales</taxon>
        <taxon>Acidobacteriaceae</taxon>
        <taxon>Tunturiibacter</taxon>
    </lineage>
</organism>
<keyword evidence="6 12" id="KW-0732">Signal</keyword>
<dbReference type="EMBL" id="JACCCV010000002">
    <property type="protein sequence ID" value="NYF52756.1"/>
    <property type="molecule type" value="Genomic_DNA"/>
</dbReference>
<keyword evidence="7 11" id="KW-1133">Transmembrane helix</keyword>
<evidence type="ECO:0000256" key="9">
    <source>
        <dbReference type="ARBA" id="ARBA00023139"/>
    </source>
</evidence>